<accession>B8GEM0</accession>
<dbReference type="AlphaFoldDB" id="B8GEM0"/>
<organism evidence="1 2">
    <name type="scientific">Methanosphaerula palustris (strain ATCC BAA-1556 / DSM 19958 / E1-9c)</name>
    <dbReference type="NCBI Taxonomy" id="521011"/>
    <lineage>
        <taxon>Archaea</taxon>
        <taxon>Methanobacteriati</taxon>
        <taxon>Methanobacteriota</taxon>
        <taxon>Stenosarchaea group</taxon>
        <taxon>Methanomicrobia</taxon>
        <taxon>Methanomicrobiales</taxon>
        <taxon>Methanoregulaceae</taxon>
        <taxon>Methanosphaerula</taxon>
    </lineage>
</organism>
<proteinExistence type="predicted"/>
<dbReference type="GeneID" id="7271356"/>
<reference evidence="1 2" key="1">
    <citation type="journal article" date="2015" name="Genome Announc.">
        <title>Complete Genome Sequence of Methanosphaerula palustris E1-9CT, a Hydrogenotrophic Methanogen Isolated from a Minerotrophic Fen Peatland.</title>
        <authorList>
            <person name="Cadillo-Quiroz H."/>
            <person name="Browne P."/>
            <person name="Kyrpides N."/>
            <person name="Woyke T."/>
            <person name="Goodwin L."/>
            <person name="Detter C."/>
            <person name="Yavitt J.B."/>
            <person name="Zinder S.H."/>
        </authorList>
    </citation>
    <scope>NUCLEOTIDE SEQUENCE [LARGE SCALE GENOMIC DNA]</scope>
    <source>
        <strain evidence="2">ATCC BAA-1556 / DSM 19958 / E1-9c</strain>
    </source>
</reference>
<dbReference type="RefSeq" id="WP_012619040.1">
    <property type="nucleotide sequence ID" value="NC_011832.1"/>
</dbReference>
<keyword evidence="2" id="KW-1185">Reference proteome</keyword>
<sequence length="60" mass="6852">MIHLTLTDTDASTLSGMLTGYLSDLRMEIADTEQLGFRQQLKEEEVTIKKILVMLTEHQN</sequence>
<gene>
    <name evidence="1" type="ordered locus">Mpal_2443</name>
</gene>
<protein>
    <submittedName>
        <fullName evidence="1">Uncharacterized protein</fullName>
    </submittedName>
</protein>
<name>B8GEM0_METPE</name>
<evidence type="ECO:0000313" key="1">
    <source>
        <dbReference type="EMBL" id="ACL17721.1"/>
    </source>
</evidence>
<dbReference type="HOGENOM" id="CLU_2930254_0_0_2"/>
<evidence type="ECO:0000313" key="2">
    <source>
        <dbReference type="Proteomes" id="UP000002457"/>
    </source>
</evidence>
<dbReference type="STRING" id="521011.Mpal_2443"/>
<dbReference type="Proteomes" id="UP000002457">
    <property type="component" value="Chromosome"/>
</dbReference>
<dbReference type="KEGG" id="mpl:Mpal_2443"/>
<dbReference type="EMBL" id="CP001338">
    <property type="protein sequence ID" value="ACL17721.1"/>
    <property type="molecule type" value="Genomic_DNA"/>
</dbReference>